<dbReference type="Proteomes" id="UP001597205">
    <property type="component" value="Unassembled WGS sequence"/>
</dbReference>
<sequence>MRTSALISTDQALKLINEENAIVLDATIDKVNEKMDNSKLS</sequence>
<organism evidence="1 2">
    <name type="scientific">Sphingobacterium daejeonense</name>
    <dbReference type="NCBI Taxonomy" id="371142"/>
    <lineage>
        <taxon>Bacteria</taxon>
        <taxon>Pseudomonadati</taxon>
        <taxon>Bacteroidota</taxon>
        <taxon>Sphingobacteriia</taxon>
        <taxon>Sphingobacteriales</taxon>
        <taxon>Sphingobacteriaceae</taxon>
        <taxon>Sphingobacterium</taxon>
    </lineage>
</organism>
<protein>
    <submittedName>
        <fullName evidence="1">Uncharacterized protein</fullName>
    </submittedName>
</protein>
<dbReference type="RefSeq" id="WP_380895810.1">
    <property type="nucleotide sequence ID" value="NZ_JBHTKY010000010.1"/>
</dbReference>
<comment type="caution">
    <text evidence="1">The sequence shown here is derived from an EMBL/GenBank/DDBJ whole genome shotgun (WGS) entry which is preliminary data.</text>
</comment>
<keyword evidence="2" id="KW-1185">Reference proteome</keyword>
<name>A0ABW3RM68_9SPHI</name>
<dbReference type="EMBL" id="JBHTKY010000010">
    <property type="protein sequence ID" value="MFD1165637.1"/>
    <property type="molecule type" value="Genomic_DNA"/>
</dbReference>
<reference evidence="2" key="1">
    <citation type="journal article" date="2019" name="Int. J. Syst. Evol. Microbiol.">
        <title>The Global Catalogue of Microorganisms (GCM) 10K type strain sequencing project: providing services to taxonomists for standard genome sequencing and annotation.</title>
        <authorList>
            <consortium name="The Broad Institute Genomics Platform"/>
            <consortium name="The Broad Institute Genome Sequencing Center for Infectious Disease"/>
            <person name="Wu L."/>
            <person name="Ma J."/>
        </authorList>
    </citation>
    <scope>NUCLEOTIDE SEQUENCE [LARGE SCALE GENOMIC DNA]</scope>
    <source>
        <strain evidence="2">CCUG 52468</strain>
    </source>
</reference>
<evidence type="ECO:0000313" key="1">
    <source>
        <dbReference type="EMBL" id="MFD1165637.1"/>
    </source>
</evidence>
<accession>A0ABW3RM68</accession>
<evidence type="ECO:0000313" key="2">
    <source>
        <dbReference type="Proteomes" id="UP001597205"/>
    </source>
</evidence>
<gene>
    <name evidence="1" type="ORF">ACFQ2C_08480</name>
</gene>
<proteinExistence type="predicted"/>